<evidence type="ECO:0000256" key="1">
    <source>
        <dbReference type="SAM" id="MobiDB-lite"/>
    </source>
</evidence>
<feature type="compositionally biased region" description="Basic and acidic residues" evidence="1">
    <location>
        <begin position="1"/>
        <end position="13"/>
    </location>
</feature>
<comment type="caution">
    <text evidence="2">The sequence shown here is derived from an EMBL/GenBank/DDBJ whole genome shotgun (WGS) entry which is preliminary data.</text>
</comment>
<protein>
    <submittedName>
        <fullName evidence="2">Uncharacterized protein</fullName>
    </submittedName>
</protein>
<proteinExistence type="predicted"/>
<gene>
    <name evidence="2" type="ORF">GCM10008101_11230</name>
</gene>
<dbReference type="EMBL" id="BMXY01000001">
    <property type="protein sequence ID" value="GGZ59229.1"/>
    <property type="molecule type" value="Genomic_DNA"/>
</dbReference>
<accession>A0ABQ3BVN6</accession>
<evidence type="ECO:0000313" key="3">
    <source>
        <dbReference type="Proteomes" id="UP000643403"/>
    </source>
</evidence>
<evidence type="ECO:0000313" key="2">
    <source>
        <dbReference type="EMBL" id="GGZ59229.1"/>
    </source>
</evidence>
<feature type="region of interest" description="Disordered" evidence="1">
    <location>
        <begin position="1"/>
        <end position="22"/>
    </location>
</feature>
<name>A0ABQ3BVN6_9GAMM</name>
<organism evidence="2 3">
    <name type="scientific">Cognatilysobacter xinjiangensis</name>
    <dbReference type="NCBI Taxonomy" id="546892"/>
    <lineage>
        <taxon>Bacteria</taxon>
        <taxon>Pseudomonadati</taxon>
        <taxon>Pseudomonadota</taxon>
        <taxon>Gammaproteobacteria</taxon>
        <taxon>Lysobacterales</taxon>
        <taxon>Lysobacteraceae</taxon>
        <taxon>Cognatilysobacter</taxon>
    </lineage>
</organism>
<sequence>MDRGFGRKHDTGRGEPLAQPDDMATVPVDAAAVSAAAEACGAAAGASGYGVDHVRQLCGRHHAVAMGAARERREGHGESKARVHFGELFERRGRIHEGCRPKAGALEQAGVARQQHPALGGAEGHQRVVTGIVAVSGIDAQQAQIAGKAAEVHVEHEAWRIAGGLHEPRKHADGFATAQPMHE</sequence>
<dbReference type="Proteomes" id="UP000643403">
    <property type="component" value="Unassembled WGS sequence"/>
</dbReference>
<reference evidence="3" key="1">
    <citation type="journal article" date="2019" name="Int. J. Syst. Evol. Microbiol.">
        <title>The Global Catalogue of Microorganisms (GCM) 10K type strain sequencing project: providing services to taxonomists for standard genome sequencing and annotation.</title>
        <authorList>
            <consortium name="The Broad Institute Genomics Platform"/>
            <consortium name="The Broad Institute Genome Sequencing Center for Infectious Disease"/>
            <person name="Wu L."/>
            <person name="Ma J."/>
        </authorList>
    </citation>
    <scope>NUCLEOTIDE SEQUENCE [LARGE SCALE GENOMIC DNA]</scope>
    <source>
        <strain evidence="3">KCTC 22558</strain>
    </source>
</reference>
<keyword evidence="3" id="KW-1185">Reference proteome</keyword>